<feature type="transmembrane region" description="Helical" evidence="6">
    <location>
        <begin position="48"/>
        <end position="72"/>
    </location>
</feature>
<dbReference type="GO" id="GO:0035435">
    <property type="term" value="P:phosphate ion transmembrane transport"/>
    <property type="evidence" value="ECO:0007669"/>
    <property type="project" value="TreeGrafter"/>
</dbReference>
<feature type="transmembrane region" description="Helical" evidence="6">
    <location>
        <begin position="6"/>
        <end position="27"/>
    </location>
</feature>
<evidence type="ECO:0000256" key="5">
    <source>
        <dbReference type="ARBA" id="ARBA00023136"/>
    </source>
</evidence>
<dbReference type="PANTHER" id="PTHR11101:SF80">
    <property type="entry name" value="PHOSPHATE TRANSPORTER"/>
    <property type="match status" value="1"/>
</dbReference>
<dbReference type="Proteomes" id="UP001199260">
    <property type="component" value="Unassembled WGS sequence"/>
</dbReference>
<dbReference type="Pfam" id="PF01384">
    <property type="entry name" value="PHO4"/>
    <property type="match status" value="2"/>
</dbReference>
<dbReference type="GO" id="GO:0016020">
    <property type="term" value="C:membrane"/>
    <property type="evidence" value="ECO:0007669"/>
    <property type="project" value="UniProtKB-SubCell"/>
</dbReference>
<organism evidence="7 8">
    <name type="scientific">Comamonas koreensis</name>
    <dbReference type="NCBI Taxonomy" id="160825"/>
    <lineage>
        <taxon>Bacteria</taxon>
        <taxon>Pseudomonadati</taxon>
        <taxon>Pseudomonadota</taxon>
        <taxon>Betaproteobacteria</taxon>
        <taxon>Burkholderiales</taxon>
        <taxon>Comamonadaceae</taxon>
        <taxon>Comamonas</taxon>
    </lineage>
</organism>
<protein>
    <submittedName>
        <fullName evidence="7">Inorganic phosphate transporter</fullName>
    </submittedName>
</protein>
<keyword evidence="5 6" id="KW-0472">Membrane</keyword>
<feature type="transmembrane region" description="Helical" evidence="6">
    <location>
        <begin position="84"/>
        <end position="105"/>
    </location>
</feature>
<feature type="transmembrane region" description="Helical" evidence="6">
    <location>
        <begin position="311"/>
        <end position="331"/>
    </location>
</feature>
<sequence>MEPMQTALWVIVVLVALAILFDFMNGFHDAANSIATVVSTGVLKPTQAVVFAAFFNFVAIFVFHLSVAATIGKGIVQPGIVDTHVIFGALVGAIVWNLITWYYGIPSSSSHALIGGIVGAVIAKAGAGSLIASGIWKTVAFIFVSPVLGFLLGSVMMVVVAWLFRRTTPGRVDKWFRRLQLVSAGAYSLGHGGNDAQKTIGIIWLLLLSTGYVSATDASPPTWVIVSCYAAIGLGTMFGGWRIVKTMGQKITKLKPVGGFCAETGGAMTLFIATALGVPVSTTHTITGAIVGVGSTQRMSAVRWGVAGNIVWAWVLTIPASAFVAAFAYWVSLQIY</sequence>
<proteinExistence type="predicted"/>
<comment type="caution">
    <text evidence="7">The sequence shown here is derived from an EMBL/GenBank/DDBJ whole genome shotgun (WGS) entry which is preliminary data.</text>
</comment>
<accession>A0AAW4XTD4</accession>
<evidence type="ECO:0000313" key="7">
    <source>
        <dbReference type="EMBL" id="MCD2164795.1"/>
    </source>
</evidence>
<reference evidence="7 8" key="1">
    <citation type="submission" date="2021-11" db="EMBL/GenBank/DDBJ databases">
        <title>Genome sequence.</title>
        <authorList>
            <person name="Sun Q."/>
        </authorList>
    </citation>
    <scope>NUCLEOTIDE SEQUENCE [LARGE SCALE GENOMIC DNA]</scope>
    <source>
        <strain evidence="7 8">KCTC 12005</strain>
    </source>
</reference>
<dbReference type="RefSeq" id="WP_230772777.1">
    <property type="nucleotide sequence ID" value="NZ_JAJNCT010000005.1"/>
</dbReference>
<feature type="transmembrane region" description="Helical" evidence="6">
    <location>
        <begin position="265"/>
        <end position="291"/>
    </location>
</feature>
<evidence type="ECO:0000256" key="6">
    <source>
        <dbReference type="SAM" id="Phobius"/>
    </source>
</evidence>
<dbReference type="AlphaFoldDB" id="A0AAW4XTD4"/>
<evidence type="ECO:0000256" key="2">
    <source>
        <dbReference type="ARBA" id="ARBA00022448"/>
    </source>
</evidence>
<comment type="subcellular location">
    <subcellularLocation>
        <location evidence="1">Membrane</location>
        <topology evidence="1">Multi-pass membrane protein</topology>
    </subcellularLocation>
</comment>
<dbReference type="GO" id="GO:0005315">
    <property type="term" value="F:phosphate transmembrane transporter activity"/>
    <property type="evidence" value="ECO:0007669"/>
    <property type="project" value="InterPro"/>
</dbReference>
<keyword evidence="8" id="KW-1185">Reference proteome</keyword>
<feature type="transmembrane region" description="Helical" evidence="6">
    <location>
        <begin position="222"/>
        <end position="244"/>
    </location>
</feature>
<evidence type="ECO:0000313" key="8">
    <source>
        <dbReference type="Proteomes" id="UP001199260"/>
    </source>
</evidence>
<keyword evidence="2" id="KW-0813">Transport</keyword>
<keyword evidence="4 6" id="KW-1133">Transmembrane helix</keyword>
<feature type="transmembrane region" description="Helical" evidence="6">
    <location>
        <begin position="142"/>
        <end position="164"/>
    </location>
</feature>
<evidence type="ECO:0000256" key="1">
    <source>
        <dbReference type="ARBA" id="ARBA00004141"/>
    </source>
</evidence>
<dbReference type="PANTHER" id="PTHR11101">
    <property type="entry name" value="PHOSPHATE TRANSPORTER"/>
    <property type="match status" value="1"/>
</dbReference>
<evidence type="ECO:0000256" key="3">
    <source>
        <dbReference type="ARBA" id="ARBA00022692"/>
    </source>
</evidence>
<gene>
    <name evidence="7" type="ORF">LPW39_06570</name>
</gene>
<feature type="transmembrane region" description="Helical" evidence="6">
    <location>
        <begin position="112"/>
        <end position="136"/>
    </location>
</feature>
<dbReference type="EMBL" id="JAJNCT010000005">
    <property type="protein sequence ID" value="MCD2164795.1"/>
    <property type="molecule type" value="Genomic_DNA"/>
</dbReference>
<dbReference type="InterPro" id="IPR001204">
    <property type="entry name" value="Phos_transporter"/>
</dbReference>
<name>A0AAW4XTD4_9BURK</name>
<keyword evidence="3 6" id="KW-0812">Transmembrane</keyword>
<evidence type="ECO:0000256" key="4">
    <source>
        <dbReference type="ARBA" id="ARBA00022989"/>
    </source>
</evidence>